<dbReference type="Pfam" id="PF13166">
    <property type="entry name" value="AAA_13"/>
    <property type="match status" value="1"/>
</dbReference>
<proteinExistence type="predicted"/>
<accession>A0ABV3SIW4</accession>
<evidence type="ECO:0000313" key="4">
    <source>
        <dbReference type="Proteomes" id="UP001556692"/>
    </source>
</evidence>
<keyword evidence="4" id="KW-1185">Reference proteome</keyword>
<dbReference type="Proteomes" id="UP001556692">
    <property type="component" value="Unassembled WGS sequence"/>
</dbReference>
<dbReference type="PANTHER" id="PTHR32182:SF0">
    <property type="entry name" value="DNA REPLICATION AND REPAIR PROTEIN RECF"/>
    <property type="match status" value="1"/>
</dbReference>
<comment type="caution">
    <text evidence="3">The sequence shown here is derived from an EMBL/GenBank/DDBJ whole genome shotgun (WGS) entry which is preliminary data.</text>
</comment>
<dbReference type="PANTHER" id="PTHR32182">
    <property type="entry name" value="DNA REPLICATION AND REPAIR PROTEIN RECF"/>
    <property type="match status" value="1"/>
</dbReference>
<feature type="domain" description="Protein CR006 P-loop" evidence="2">
    <location>
        <begin position="249"/>
        <end position="620"/>
    </location>
</feature>
<dbReference type="InterPro" id="IPR027417">
    <property type="entry name" value="P-loop_NTPase"/>
</dbReference>
<gene>
    <name evidence="3" type="ORF">ABGN05_13585</name>
</gene>
<dbReference type="SUPFAM" id="SSF52540">
    <property type="entry name" value="P-loop containing nucleoside triphosphate hydrolases"/>
    <property type="match status" value="1"/>
</dbReference>
<evidence type="ECO:0000256" key="1">
    <source>
        <dbReference type="SAM" id="MobiDB-lite"/>
    </source>
</evidence>
<feature type="compositionally biased region" description="Low complexity" evidence="1">
    <location>
        <begin position="766"/>
        <end position="777"/>
    </location>
</feature>
<dbReference type="InterPro" id="IPR026866">
    <property type="entry name" value="CR006_AAA"/>
</dbReference>
<sequence>MFKKIVIRNVGVLKAFDAGTSPPLSQLTMFYARNGRGKSTLTAVMRAARDGCSNTVMARRSLGNNAADPEITLVSDSGNRLFKSGKWQHKRAPIEVFDATFIADNVFAGEMIELPQDRGLFSVIIGEEGVRLANLLERFNAHAKAAATKLKDAEAALEDDLPSDISRMDFFALAANPAYADRLDKAEKALKAVQQVDKITALKQLDTIAALTLPADMATILSATVPDIDAAARDRLAEHFRHFKLGKQGEAWVNYGIEHIHDNACPFCARPNADELGIVTLYGQIFGEQYKAHMTTITDAATALDDALGEDARTAIAATLTANVASAKAWEQFVQLGAELPDCADLGADLVEAHTAAKELLDRKRQSPLEAVADAELTAKANAALSRAAATLAAYNPAVEAINTATKGAQSASATMTEDDAKLAVTNVKRRIARTEDPGVQRRIEEYLAASRHDERAKNARKVTQKRLKSANDAAADHYHLRVNHYLERFGVSARITRPTNSMAGNAGSSDYSLVIRGESVPRGRGPGAAPIPSFRNTLSTGDKTTLALAFFLAKLDHDGALNQKVVVFDDPLASHDSHRRGKTVEAVKELCGRCLQLIVLSHDEYFLRDVEKLCASATKASYQMEYSDGDEWSAAKHVRLGDLCRSDHTKRLDKLAAYADNRQGDPDDIVLHVRQVIETHFRRSYTAYFPHNRNLGQMVRDIDDHVGSHPCDGVRNRMDALNSATCDNHHGDDADVMPKKGVDPDALKVIVTDALELIGARRPAGSTAAPALAPGSTAGGASSGVTVP</sequence>
<evidence type="ECO:0000259" key="2">
    <source>
        <dbReference type="Pfam" id="PF13166"/>
    </source>
</evidence>
<name>A0ABV3SIW4_9HYPH</name>
<organism evidence="3 4">
    <name type="scientific">Aquibium pacificus</name>
    <dbReference type="NCBI Taxonomy" id="3153579"/>
    <lineage>
        <taxon>Bacteria</taxon>
        <taxon>Pseudomonadati</taxon>
        <taxon>Pseudomonadota</taxon>
        <taxon>Alphaproteobacteria</taxon>
        <taxon>Hyphomicrobiales</taxon>
        <taxon>Phyllobacteriaceae</taxon>
        <taxon>Aquibium</taxon>
    </lineage>
</organism>
<dbReference type="EMBL" id="JBDPGJ010000003">
    <property type="protein sequence ID" value="MEX0406702.1"/>
    <property type="molecule type" value="Genomic_DNA"/>
</dbReference>
<feature type="region of interest" description="Disordered" evidence="1">
    <location>
        <begin position="766"/>
        <end position="789"/>
    </location>
</feature>
<dbReference type="RefSeq" id="WP_367954590.1">
    <property type="nucleotide sequence ID" value="NZ_JBDPGJ010000003.1"/>
</dbReference>
<reference evidence="3 4" key="1">
    <citation type="submission" date="2024-05" db="EMBL/GenBank/DDBJ databases">
        <authorList>
            <person name="Jiang F."/>
        </authorList>
    </citation>
    <scope>NUCLEOTIDE SEQUENCE [LARGE SCALE GENOMIC DNA]</scope>
    <source>
        <strain evidence="3 4">LZ166</strain>
    </source>
</reference>
<evidence type="ECO:0000313" key="3">
    <source>
        <dbReference type="EMBL" id="MEX0406702.1"/>
    </source>
</evidence>
<dbReference type="Gene3D" id="3.40.50.300">
    <property type="entry name" value="P-loop containing nucleotide triphosphate hydrolases"/>
    <property type="match status" value="1"/>
</dbReference>
<protein>
    <submittedName>
        <fullName evidence="3">AAA family ATPase</fullName>
    </submittedName>
</protein>